<feature type="region of interest" description="Disordered" evidence="1">
    <location>
        <begin position="37"/>
        <end position="65"/>
    </location>
</feature>
<dbReference type="RefSeq" id="XP_003330099.2">
    <property type="nucleotide sequence ID" value="XM_003330051.2"/>
</dbReference>
<reference key="1">
    <citation type="submission" date="2007-01" db="EMBL/GenBank/DDBJ databases">
        <title>The Genome Sequence of Puccinia graminis f. sp. tritici Strain CRL 75-36-700-3.</title>
        <authorList>
            <consortium name="The Broad Institute Genome Sequencing Platform"/>
            <person name="Birren B."/>
            <person name="Lander E."/>
            <person name="Galagan J."/>
            <person name="Nusbaum C."/>
            <person name="Devon K."/>
            <person name="Cuomo C."/>
            <person name="Jaffe D."/>
            <person name="Butler J."/>
            <person name="Alvarez P."/>
            <person name="Gnerre S."/>
            <person name="Grabherr M."/>
            <person name="Mauceli E."/>
            <person name="Brockman W."/>
            <person name="Young S."/>
            <person name="LaButti K."/>
            <person name="Sykes S."/>
            <person name="DeCaprio D."/>
            <person name="Crawford M."/>
            <person name="Koehrsen M."/>
            <person name="Engels R."/>
            <person name="Montgomery P."/>
            <person name="Pearson M."/>
            <person name="Howarth C."/>
            <person name="Larson L."/>
            <person name="White J."/>
            <person name="Zeng Q."/>
            <person name="Kodira C."/>
            <person name="Yandava C."/>
            <person name="Alvarado L."/>
            <person name="O'Leary S."/>
            <person name="Szabo L."/>
            <person name="Dean R."/>
            <person name="Schein J."/>
        </authorList>
    </citation>
    <scope>NUCLEOTIDE SEQUENCE</scope>
    <source>
        <strain>CRL 75-36-700-3</strain>
    </source>
</reference>
<dbReference type="HOGENOM" id="CLU_2172296_0_0_1"/>
<dbReference type="KEGG" id="pgr:PGTG_11009"/>
<proteinExistence type="predicted"/>
<protein>
    <submittedName>
        <fullName evidence="2">Uncharacterized protein</fullName>
    </submittedName>
</protein>
<evidence type="ECO:0000313" key="3">
    <source>
        <dbReference type="Proteomes" id="UP000008783"/>
    </source>
</evidence>
<name>E3KN44_PUCGT</name>
<accession>E3KN44</accession>
<dbReference type="AlphaFoldDB" id="E3KN44"/>
<dbReference type="InParanoid" id="E3KN44"/>
<keyword evidence="3" id="KW-1185">Reference proteome</keyword>
<dbReference type="EMBL" id="DS178296">
    <property type="protein sequence ID" value="EFP85680.2"/>
    <property type="molecule type" value="Genomic_DNA"/>
</dbReference>
<feature type="compositionally biased region" description="Polar residues" evidence="1">
    <location>
        <begin position="46"/>
        <end position="58"/>
    </location>
</feature>
<evidence type="ECO:0000313" key="2">
    <source>
        <dbReference type="EMBL" id="EFP85680.2"/>
    </source>
</evidence>
<gene>
    <name evidence="2" type="ORF">PGTG_11009</name>
</gene>
<dbReference type="GeneID" id="10544246"/>
<sequence>MDVQPQHHVSSQLPYQATNLHQHTTATVQIHQATTNSCQIPAAPSRATTASISRQTTGAPPPRTIQVSALPTFKSELKRALDANAKAVQAPSGQGSKRRQPGLMPKLQPN</sequence>
<feature type="region of interest" description="Disordered" evidence="1">
    <location>
        <begin position="84"/>
        <end position="110"/>
    </location>
</feature>
<dbReference type="Proteomes" id="UP000008783">
    <property type="component" value="Unassembled WGS sequence"/>
</dbReference>
<dbReference type="VEuPathDB" id="FungiDB:PGTG_11009"/>
<organism evidence="2 3">
    <name type="scientific">Puccinia graminis f. sp. tritici (strain CRL 75-36-700-3 / race SCCL)</name>
    <name type="common">Black stem rust fungus</name>
    <dbReference type="NCBI Taxonomy" id="418459"/>
    <lineage>
        <taxon>Eukaryota</taxon>
        <taxon>Fungi</taxon>
        <taxon>Dikarya</taxon>
        <taxon>Basidiomycota</taxon>
        <taxon>Pucciniomycotina</taxon>
        <taxon>Pucciniomycetes</taxon>
        <taxon>Pucciniales</taxon>
        <taxon>Pucciniaceae</taxon>
        <taxon>Puccinia</taxon>
    </lineage>
</organism>
<reference evidence="3" key="2">
    <citation type="journal article" date="2011" name="Proc. Natl. Acad. Sci. U.S.A.">
        <title>Obligate biotrophy features unraveled by the genomic analysis of rust fungi.</title>
        <authorList>
            <person name="Duplessis S."/>
            <person name="Cuomo C.A."/>
            <person name="Lin Y.-C."/>
            <person name="Aerts A."/>
            <person name="Tisserant E."/>
            <person name="Veneault-Fourrey C."/>
            <person name="Joly D.L."/>
            <person name="Hacquard S."/>
            <person name="Amselem J."/>
            <person name="Cantarel B.L."/>
            <person name="Chiu R."/>
            <person name="Coutinho P.M."/>
            <person name="Feau N."/>
            <person name="Field M."/>
            <person name="Frey P."/>
            <person name="Gelhaye E."/>
            <person name="Goldberg J."/>
            <person name="Grabherr M.G."/>
            <person name="Kodira C.D."/>
            <person name="Kohler A."/>
            <person name="Kuees U."/>
            <person name="Lindquist E.A."/>
            <person name="Lucas S.M."/>
            <person name="Mago R."/>
            <person name="Mauceli E."/>
            <person name="Morin E."/>
            <person name="Murat C."/>
            <person name="Pangilinan J.L."/>
            <person name="Park R."/>
            <person name="Pearson M."/>
            <person name="Quesneville H."/>
            <person name="Rouhier N."/>
            <person name="Sakthikumar S."/>
            <person name="Salamov A.A."/>
            <person name="Schmutz J."/>
            <person name="Selles B."/>
            <person name="Shapiro H."/>
            <person name="Tanguay P."/>
            <person name="Tuskan G.A."/>
            <person name="Henrissat B."/>
            <person name="Van de Peer Y."/>
            <person name="Rouze P."/>
            <person name="Ellis J.G."/>
            <person name="Dodds P.N."/>
            <person name="Schein J.E."/>
            <person name="Zhong S."/>
            <person name="Hamelin R.C."/>
            <person name="Grigoriev I.V."/>
            <person name="Szabo L.J."/>
            <person name="Martin F."/>
        </authorList>
    </citation>
    <scope>NUCLEOTIDE SEQUENCE [LARGE SCALE GENOMIC DNA]</scope>
    <source>
        <strain evidence="3">CRL 75-36-700-3 / race SCCL</strain>
    </source>
</reference>
<evidence type="ECO:0000256" key="1">
    <source>
        <dbReference type="SAM" id="MobiDB-lite"/>
    </source>
</evidence>